<proteinExistence type="predicted"/>
<evidence type="ECO:0000313" key="1">
    <source>
        <dbReference type="EMBL" id="PON60222.1"/>
    </source>
</evidence>
<dbReference type="EMBL" id="JXTC01000367">
    <property type="protein sequence ID" value="PON60222.1"/>
    <property type="molecule type" value="Genomic_DNA"/>
</dbReference>
<dbReference type="AlphaFoldDB" id="A0A2P5CGP9"/>
<gene>
    <name evidence="1" type="ORF">TorRG33x02_285560</name>
</gene>
<protein>
    <submittedName>
        <fullName evidence="1">Uncharacterized protein</fullName>
    </submittedName>
</protein>
<comment type="caution">
    <text evidence="1">The sequence shown here is derived from an EMBL/GenBank/DDBJ whole genome shotgun (WGS) entry which is preliminary data.</text>
</comment>
<name>A0A2P5CGP9_TREOI</name>
<dbReference type="Proteomes" id="UP000237000">
    <property type="component" value="Unassembled WGS sequence"/>
</dbReference>
<dbReference type="InParanoid" id="A0A2P5CGP9"/>
<keyword evidence="2" id="KW-1185">Reference proteome</keyword>
<reference evidence="2" key="1">
    <citation type="submission" date="2016-06" db="EMBL/GenBank/DDBJ databases">
        <title>Parallel loss of symbiosis genes in relatives of nitrogen-fixing non-legume Parasponia.</title>
        <authorList>
            <person name="Van Velzen R."/>
            <person name="Holmer R."/>
            <person name="Bu F."/>
            <person name="Rutten L."/>
            <person name="Van Zeijl A."/>
            <person name="Liu W."/>
            <person name="Santuari L."/>
            <person name="Cao Q."/>
            <person name="Sharma T."/>
            <person name="Shen D."/>
            <person name="Roswanjaya Y."/>
            <person name="Wardhani T."/>
            <person name="Kalhor M.S."/>
            <person name="Jansen J."/>
            <person name="Van den Hoogen J."/>
            <person name="Gungor B."/>
            <person name="Hartog M."/>
            <person name="Hontelez J."/>
            <person name="Verver J."/>
            <person name="Yang W.-C."/>
            <person name="Schijlen E."/>
            <person name="Repin R."/>
            <person name="Schilthuizen M."/>
            <person name="Schranz E."/>
            <person name="Heidstra R."/>
            <person name="Miyata K."/>
            <person name="Fedorova E."/>
            <person name="Kohlen W."/>
            <person name="Bisseling T."/>
            <person name="Smit S."/>
            <person name="Geurts R."/>
        </authorList>
    </citation>
    <scope>NUCLEOTIDE SEQUENCE [LARGE SCALE GENOMIC DNA]</scope>
    <source>
        <strain evidence="2">cv. RG33-2</strain>
    </source>
</reference>
<dbReference type="OrthoDB" id="10457856at2759"/>
<accession>A0A2P5CGP9</accession>
<sequence length="80" mass="9489">MHSFIVLLPDFECSLIKHTRILLHLVPFLGQIRSKVYYKLSSYYNSFLSLSFWPSGILFRTSSRPSKVAFFLRKTWQSKE</sequence>
<evidence type="ECO:0000313" key="2">
    <source>
        <dbReference type="Proteomes" id="UP000237000"/>
    </source>
</evidence>
<organism evidence="1 2">
    <name type="scientific">Trema orientale</name>
    <name type="common">Charcoal tree</name>
    <name type="synonym">Celtis orientalis</name>
    <dbReference type="NCBI Taxonomy" id="63057"/>
    <lineage>
        <taxon>Eukaryota</taxon>
        <taxon>Viridiplantae</taxon>
        <taxon>Streptophyta</taxon>
        <taxon>Embryophyta</taxon>
        <taxon>Tracheophyta</taxon>
        <taxon>Spermatophyta</taxon>
        <taxon>Magnoliopsida</taxon>
        <taxon>eudicotyledons</taxon>
        <taxon>Gunneridae</taxon>
        <taxon>Pentapetalae</taxon>
        <taxon>rosids</taxon>
        <taxon>fabids</taxon>
        <taxon>Rosales</taxon>
        <taxon>Cannabaceae</taxon>
        <taxon>Trema</taxon>
    </lineage>
</organism>